<proteinExistence type="predicted"/>
<evidence type="ECO:0000313" key="2">
    <source>
        <dbReference type="EMBL" id="KRP35916.1"/>
    </source>
</evidence>
<evidence type="ECO:0000313" key="3">
    <source>
        <dbReference type="Proteomes" id="UP000051886"/>
    </source>
</evidence>
<dbReference type="PATRIC" id="fig|449659.4.peg.1400"/>
<dbReference type="Proteomes" id="UP000051886">
    <property type="component" value="Unassembled WGS sequence"/>
</dbReference>
<accession>A0A0R2XMU6</accession>
<comment type="caution">
    <text evidence="2">The sequence shown here is derived from an EMBL/GenBank/DDBJ whole genome shotgun (WGS) entry which is preliminary data.</text>
</comment>
<dbReference type="STRING" id="449659.IV66_GL001382"/>
<dbReference type="OrthoDB" id="2243377at2"/>
<dbReference type="AlphaFoldDB" id="A0A0R2XMU6"/>
<reference evidence="2 3" key="1">
    <citation type="journal article" date="2015" name="Genome Announc.">
        <title>Expanding the biotechnology potential of lactobacilli through comparative genomics of 213 strains and associated genera.</title>
        <authorList>
            <person name="Sun Z."/>
            <person name="Harris H.M."/>
            <person name="McCann A."/>
            <person name="Guo C."/>
            <person name="Argimon S."/>
            <person name="Zhang W."/>
            <person name="Yang X."/>
            <person name="Jeffery I.B."/>
            <person name="Cooney J.C."/>
            <person name="Kagawa T.F."/>
            <person name="Liu W."/>
            <person name="Song Y."/>
            <person name="Salvetti E."/>
            <person name="Wrobel A."/>
            <person name="Rasinkangas P."/>
            <person name="Parkhill J."/>
            <person name="Rea M.C."/>
            <person name="O'Sullivan O."/>
            <person name="Ritari J."/>
            <person name="Douillard F.P."/>
            <person name="Paul Ross R."/>
            <person name="Yang R."/>
            <person name="Briner A.E."/>
            <person name="Felis G.E."/>
            <person name="de Vos W.M."/>
            <person name="Barrangou R."/>
            <person name="Klaenhammer T.R."/>
            <person name="Caufield P.W."/>
            <person name="Cui Y."/>
            <person name="Zhang H."/>
            <person name="O'Toole P.W."/>
        </authorList>
    </citation>
    <scope>NUCLEOTIDE SEQUENCE [LARGE SCALE GENOMIC DNA]</scope>
    <source>
        <strain evidence="2 3">NBRC 103219</strain>
    </source>
</reference>
<organism evidence="2 3">
    <name type="scientific">Ligilactobacillus pobuzihii</name>
    <dbReference type="NCBI Taxonomy" id="449659"/>
    <lineage>
        <taxon>Bacteria</taxon>
        <taxon>Bacillati</taxon>
        <taxon>Bacillota</taxon>
        <taxon>Bacilli</taxon>
        <taxon>Lactobacillales</taxon>
        <taxon>Lactobacillaceae</taxon>
        <taxon>Ligilactobacillus</taxon>
    </lineage>
</organism>
<protein>
    <submittedName>
        <fullName evidence="2">RepB</fullName>
    </submittedName>
</protein>
<evidence type="ECO:0000256" key="1">
    <source>
        <dbReference type="SAM" id="MobiDB-lite"/>
    </source>
</evidence>
<dbReference type="RefSeq" id="WP_017866849.1">
    <property type="nucleotide sequence ID" value="NZ_BJYB01000038.1"/>
</dbReference>
<sequence>MAKTKTVTELASELGYTRQYIQKIINQLPANKKPKKVGNKYSISLQNESVIRRIIKKSQTKSETQSTTSLHSELSAKNTYIQHLEQENSYLQQQLEHSQQLLDHEQQLHLADQKRINQLEQPEDKQATKANQHDDQTTNNNDNQQEKQPKKGFFKRLFGNK</sequence>
<keyword evidence="3" id="KW-1185">Reference proteome</keyword>
<name>A0A0R2XMU6_9LACO</name>
<dbReference type="EMBL" id="JQCN01000025">
    <property type="protein sequence ID" value="KRP35916.1"/>
    <property type="molecule type" value="Genomic_DNA"/>
</dbReference>
<feature type="region of interest" description="Disordered" evidence="1">
    <location>
        <begin position="95"/>
        <end position="161"/>
    </location>
</feature>
<gene>
    <name evidence="2" type="ORF">IV66_GL001382</name>
</gene>
<feature type="compositionally biased region" description="Basic and acidic residues" evidence="1">
    <location>
        <begin position="102"/>
        <end position="136"/>
    </location>
</feature>